<feature type="domain" description="5'-Nucleotidase C-terminal" evidence="4">
    <location>
        <begin position="328"/>
        <end position="463"/>
    </location>
</feature>
<keyword evidence="2" id="KW-0378">Hydrolase</keyword>
<dbReference type="GO" id="GO:0000166">
    <property type="term" value="F:nucleotide binding"/>
    <property type="evidence" value="ECO:0007669"/>
    <property type="project" value="UniProtKB-KW"/>
</dbReference>
<dbReference type="PANTHER" id="PTHR11575:SF24">
    <property type="entry name" value="5'-NUCLEOTIDASE"/>
    <property type="match status" value="1"/>
</dbReference>
<dbReference type="InterPro" id="IPR006146">
    <property type="entry name" value="5'-Nucleotdase_CS"/>
</dbReference>
<name>A0A7V0T650_UNCW3</name>
<evidence type="ECO:0000259" key="3">
    <source>
        <dbReference type="Pfam" id="PF00149"/>
    </source>
</evidence>
<dbReference type="CDD" id="cd00845">
    <property type="entry name" value="MPP_UshA_N_like"/>
    <property type="match status" value="1"/>
</dbReference>
<feature type="domain" description="Calcineurin-like phosphoesterase" evidence="3">
    <location>
        <begin position="21"/>
        <end position="237"/>
    </location>
</feature>
<evidence type="ECO:0000256" key="1">
    <source>
        <dbReference type="ARBA" id="ARBA00022729"/>
    </source>
</evidence>
<dbReference type="Pfam" id="PF02872">
    <property type="entry name" value="5_nucleotid_C"/>
    <property type="match status" value="1"/>
</dbReference>
<dbReference type="InterPro" id="IPR006179">
    <property type="entry name" value="5_nucleotidase/apyrase"/>
</dbReference>
<organism evidence="5">
    <name type="scientific">candidate division WOR-3 bacterium</name>
    <dbReference type="NCBI Taxonomy" id="2052148"/>
    <lineage>
        <taxon>Bacteria</taxon>
        <taxon>Bacteria division WOR-3</taxon>
    </lineage>
</organism>
<dbReference type="EMBL" id="DSBX01000174">
    <property type="protein sequence ID" value="HDQ99541.1"/>
    <property type="molecule type" value="Genomic_DNA"/>
</dbReference>
<reference evidence="5" key="1">
    <citation type="journal article" date="2020" name="mSystems">
        <title>Genome- and Community-Level Interaction Insights into Carbon Utilization and Element Cycling Functions of Hydrothermarchaeota in Hydrothermal Sediment.</title>
        <authorList>
            <person name="Zhou Z."/>
            <person name="Liu Y."/>
            <person name="Xu W."/>
            <person name="Pan J."/>
            <person name="Luo Z.H."/>
            <person name="Li M."/>
        </authorList>
    </citation>
    <scope>NUCLEOTIDE SEQUENCE [LARGE SCALE GENOMIC DNA]</scope>
    <source>
        <strain evidence="5">SpSt-1182</strain>
    </source>
</reference>
<proteinExistence type="inferred from homology"/>
<dbReference type="Pfam" id="PF00149">
    <property type="entry name" value="Metallophos"/>
    <property type="match status" value="1"/>
</dbReference>
<comment type="similarity">
    <text evidence="2">Belongs to the 5'-nucleotidase family.</text>
</comment>
<gene>
    <name evidence="5" type="ORF">ENN51_04560</name>
</gene>
<comment type="caution">
    <text evidence="5">The sequence shown here is derived from an EMBL/GenBank/DDBJ whole genome shotgun (WGS) entry which is preliminary data.</text>
</comment>
<dbReference type="AlphaFoldDB" id="A0A7V0T650"/>
<keyword evidence="2" id="KW-0547">Nucleotide-binding</keyword>
<evidence type="ECO:0000313" key="5">
    <source>
        <dbReference type="EMBL" id="HDQ99541.1"/>
    </source>
</evidence>
<dbReference type="PANTHER" id="PTHR11575">
    <property type="entry name" value="5'-NUCLEOTIDASE-RELATED"/>
    <property type="match status" value="1"/>
</dbReference>
<keyword evidence="1" id="KW-0732">Signal</keyword>
<dbReference type="Gene3D" id="3.90.780.10">
    <property type="entry name" value="5'-Nucleotidase, C-terminal domain"/>
    <property type="match status" value="1"/>
</dbReference>
<dbReference type="InterPro" id="IPR004843">
    <property type="entry name" value="Calcineurin-like_PHP"/>
</dbReference>
<dbReference type="InterPro" id="IPR029052">
    <property type="entry name" value="Metallo-depent_PP-like"/>
</dbReference>
<evidence type="ECO:0000259" key="4">
    <source>
        <dbReference type="Pfam" id="PF02872"/>
    </source>
</evidence>
<dbReference type="GO" id="GO:0046872">
    <property type="term" value="F:metal ion binding"/>
    <property type="evidence" value="ECO:0007669"/>
    <property type="project" value="InterPro"/>
</dbReference>
<protein>
    <submittedName>
        <fullName evidence="5">Bifunctional metallophosphatase/5'-nucleotidase</fullName>
    </submittedName>
</protein>
<dbReference type="Gene3D" id="3.60.21.10">
    <property type="match status" value="1"/>
</dbReference>
<dbReference type="GO" id="GO:0009166">
    <property type="term" value="P:nucleotide catabolic process"/>
    <property type="evidence" value="ECO:0007669"/>
    <property type="project" value="InterPro"/>
</dbReference>
<sequence length="504" mass="54767">MRFLLALLIALTTAPASVRHLRIVHTNDIHGALLPSTAWWMNRDFPPPLGGAASALGLVRELRAEAEESGRGFLLLDAGDCCKGTPIGEHENGAAIADWFRRAGYDAVGVGNHDYADGIGRLRERVRAAGLPRLNANIRDKATEASPDFLTPRLVIETGGLRVGIVGLISSYQNELIADAAAGDHLVLNEREAARAEVTRLREDGADIVVGLTHIGHRYEQRLAEEVPGFDVIIGGRSHTALRSATVTPGNHTIVVQAASRLTAVGVLDLEFDAAVGTVIGYEWELVNLFDDEFPPDADYARYLDSLRLIVEAGFDDVIGWAAADIVRGDPLRESAAGNFVTDAMRGYANADVAFQNAEGITRDLREGEITYRDLHELDGHGNTIVVGTYTGRQVREMLEAGLSGPWSIWQVSGLRVEYDPAGGQGRRARSVTVAGEPLEPERRYRVATNSWLGGEDGRFRVFRDGEQIEDTEIPVRDALAAWVRVHSPVSARVEGRIVRAAGR</sequence>
<dbReference type="InterPro" id="IPR008334">
    <property type="entry name" value="5'-Nucleotdase_C"/>
</dbReference>
<dbReference type="Proteomes" id="UP000885672">
    <property type="component" value="Unassembled WGS sequence"/>
</dbReference>
<accession>A0A7V0T650</accession>
<dbReference type="SUPFAM" id="SSF56300">
    <property type="entry name" value="Metallo-dependent phosphatases"/>
    <property type="match status" value="1"/>
</dbReference>
<dbReference type="InterPro" id="IPR036907">
    <property type="entry name" value="5'-Nucleotdase_C_sf"/>
</dbReference>
<dbReference type="SUPFAM" id="SSF55816">
    <property type="entry name" value="5'-nucleotidase (syn. UDP-sugar hydrolase), C-terminal domain"/>
    <property type="match status" value="1"/>
</dbReference>
<evidence type="ECO:0000256" key="2">
    <source>
        <dbReference type="RuleBase" id="RU362119"/>
    </source>
</evidence>
<dbReference type="GO" id="GO:0016788">
    <property type="term" value="F:hydrolase activity, acting on ester bonds"/>
    <property type="evidence" value="ECO:0007669"/>
    <property type="project" value="InterPro"/>
</dbReference>
<dbReference type="PROSITE" id="PS00785">
    <property type="entry name" value="5_NUCLEOTIDASE_1"/>
    <property type="match status" value="1"/>
</dbReference>
<dbReference type="PRINTS" id="PR01607">
    <property type="entry name" value="APYRASEFAMLY"/>
</dbReference>